<dbReference type="RefSeq" id="XP_022580694.1">
    <property type="nucleotide sequence ID" value="XM_022730558.1"/>
</dbReference>
<sequence>MDAAAQKPSQLQVPPVPKFPFSSPISEEISSPSGSSDGRDSDRDNEAGLRPGPGHNPLLPEGSDSGQQTLATSGLRGIMKRNTERPVGLNLVTNFGATTSASNANTVAPPPTFVDLNDLKELSKTREKERTMQRMKSVFRKKATQGSRGVPDETGGGDNRKRTSYSEVLQNRLSPGQGRPGDELSPSDRFVVIGISVDTKSRDDYKTTRELESAGSQGTPVTPSIVITPARNDPLWRDNNNAYSGDLRGPRVASSVYSQPTPYLGTAESEAPPVPAIPAFHFMPKNKNRQSIASLTRKQRAFSTGTVFEEDFSPLSARRSRSYSNDSNIKNLDNLSVNLPEADGHLSQGWWNYHLLSPLLSRSDTRASGMTVPSPKRATIPPSVTTDTTGATDNWWDREISAFSPDTPETAIERRKSLAWQNAEAPAVPPIMPFMFPGNAIEGSAAEYYQACAHELFSGKPYFECVNHVCSITPAEKIAALLEASSAGERGIARSETGAPKLTTEVPQSPLLDFDSCSDSGSSNCSIIEDAEEDAAEEEEKPQEISKAIPEEEEETSIPLVCEKKSTNPFEPGYSNPLPKEPAVETRPPEPTNISYVIHNHYAAPAVPDSYPFAQTERGIYHYTTTMGVPPQAPDPVSPGYQQVLEGTGSIPLKEMPAVVDPKGHEMEYNSLDDQPHNPHPEYQRELPQVPVSDLPYVQREKVETRRRRLEREDAAGRKCGGCWRGRGPISKRGCFGRPGREGRLRRRWYIAIALFFLAIVVVAVVLATTLTRKSDDTPVQSEWLNLTGYPPMPTGIMTIAGTEPQVQDSGCIVPSTLWQCALPKAQQAANEPYSANEPNFRVEIRFRNGTYPNSTTVASKRDDSSDSFDPSPSPPPLAEQRFLGNTTDGNSKPYAGEETPFYITFLSTDTDSDSDSSTSTRKLRRSDSSSTINFTFPTPAENSDGTAAAATLYPLPESQPVRLYNRGKSTEHYGFYNYFGRSIFLESMSPFDANDTDTVANDQDGGCTEAEARVRCTWSETRFLVQIWTRPGSAGMELLSGTSTTTTTASAATSTASSSATDFDRPGSFPYPVSITLDRHGGVNSEKMVYCYGIETDQHYNLTMRTLEVEDRSYGGTLIDPAPGPANDSVTVAPDGGWDGGTGGCKCLWTNWESVS</sequence>
<feature type="region of interest" description="Disordered" evidence="1">
    <location>
        <begin position="489"/>
        <end position="589"/>
    </location>
</feature>
<feature type="region of interest" description="Disordered" evidence="1">
    <location>
        <begin position="1"/>
        <end position="69"/>
    </location>
</feature>
<feature type="compositionally biased region" description="Low complexity" evidence="1">
    <location>
        <begin position="19"/>
        <end position="36"/>
    </location>
</feature>
<dbReference type="OrthoDB" id="10259622at2759"/>
<feature type="region of interest" description="Disordered" evidence="1">
    <location>
        <begin position="126"/>
        <end position="165"/>
    </location>
</feature>
<accession>A0A1L9SGK7</accession>
<keyword evidence="2" id="KW-0812">Transmembrane</keyword>
<feature type="compositionally biased region" description="Polar residues" evidence="1">
    <location>
        <begin position="933"/>
        <end position="946"/>
    </location>
</feature>
<gene>
    <name evidence="3" type="ORF">ASPZODRAFT_97843</name>
</gene>
<feature type="region of interest" description="Disordered" evidence="1">
    <location>
        <begin position="852"/>
        <end position="946"/>
    </location>
</feature>
<feature type="transmembrane region" description="Helical" evidence="2">
    <location>
        <begin position="749"/>
        <end position="771"/>
    </location>
</feature>
<evidence type="ECO:0000313" key="4">
    <source>
        <dbReference type="Proteomes" id="UP000184188"/>
    </source>
</evidence>
<dbReference type="AlphaFoldDB" id="A0A1L9SGK7"/>
<feature type="compositionally biased region" description="Low complexity" evidence="1">
    <location>
        <begin position="515"/>
        <end position="526"/>
    </location>
</feature>
<evidence type="ECO:0000256" key="1">
    <source>
        <dbReference type="SAM" id="MobiDB-lite"/>
    </source>
</evidence>
<feature type="region of interest" description="Disordered" evidence="1">
    <location>
        <begin position="205"/>
        <end position="233"/>
    </location>
</feature>
<dbReference type="Proteomes" id="UP000184188">
    <property type="component" value="Unassembled WGS sequence"/>
</dbReference>
<keyword evidence="2" id="KW-0472">Membrane</keyword>
<reference evidence="4" key="1">
    <citation type="journal article" date="2017" name="Genome Biol.">
        <title>Comparative genomics reveals high biological diversity and specific adaptations in the industrially and medically important fungal genus Aspergillus.</title>
        <authorList>
            <person name="de Vries R.P."/>
            <person name="Riley R."/>
            <person name="Wiebenga A."/>
            <person name="Aguilar-Osorio G."/>
            <person name="Amillis S."/>
            <person name="Uchima C.A."/>
            <person name="Anderluh G."/>
            <person name="Asadollahi M."/>
            <person name="Askin M."/>
            <person name="Barry K."/>
            <person name="Battaglia E."/>
            <person name="Bayram O."/>
            <person name="Benocci T."/>
            <person name="Braus-Stromeyer S.A."/>
            <person name="Caldana C."/>
            <person name="Canovas D."/>
            <person name="Cerqueira G.C."/>
            <person name="Chen F."/>
            <person name="Chen W."/>
            <person name="Choi C."/>
            <person name="Clum A."/>
            <person name="Dos Santos R.A."/>
            <person name="Damasio A.R."/>
            <person name="Diallinas G."/>
            <person name="Emri T."/>
            <person name="Fekete E."/>
            <person name="Flipphi M."/>
            <person name="Freyberg S."/>
            <person name="Gallo A."/>
            <person name="Gournas C."/>
            <person name="Habgood R."/>
            <person name="Hainaut M."/>
            <person name="Harispe M.L."/>
            <person name="Henrissat B."/>
            <person name="Hilden K.S."/>
            <person name="Hope R."/>
            <person name="Hossain A."/>
            <person name="Karabika E."/>
            <person name="Karaffa L."/>
            <person name="Karanyi Z."/>
            <person name="Krasevec N."/>
            <person name="Kuo A."/>
            <person name="Kusch H."/>
            <person name="LaButti K."/>
            <person name="Lagendijk E.L."/>
            <person name="Lapidus A."/>
            <person name="Levasseur A."/>
            <person name="Lindquist E."/>
            <person name="Lipzen A."/>
            <person name="Logrieco A.F."/>
            <person name="MacCabe A."/>
            <person name="Maekelae M.R."/>
            <person name="Malavazi I."/>
            <person name="Melin P."/>
            <person name="Meyer V."/>
            <person name="Mielnichuk N."/>
            <person name="Miskei M."/>
            <person name="Molnar A.P."/>
            <person name="Mule G."/>
            <person name="Ngan C.Y."/>
            <person name="Orejas M."/>
            <person name="Orosz E."/>
            <person name="Ouedraogo J.P."/>
            <person name="Overkamp K.M."/>
            <person name="Park H.-S."/>
            <person name="Perrone G."/>
            <person name="Piumi F."/>
            <person name="Punt P.J."/>
            <person name="Ram A.F."/>
            <person name="Ramon A."/>
            <person name="Rauscher S."/>
            <person name="Record E."/>
            <person name="Riano-Pachon D.M."/>
            <person name="Robert V."/>
            <person name="Roehrig J."/>
            <person name="Ruller R."/>
            <person name="Salamov A."/>
            <person name="Salih N.S."/>
            <person name="Samson R.A."/>
            <person name="Sandor E."/>
            <person name="Sanguinetti M."/>
            <person name="Schuetze T."/>
            <person name="Sepcic K."/>
            <person name="Shelest E."/>
            <person name="Sherlock G."/>
            <person name="Sophianopoulou V."/>
            <person name="Squina F.M."/>
            <person name="Sun H."/>
            <person name="Susca A."/>
            <person name="Todd R.B."/>
            <person name="Tsang A."/>
            <person name="Unkles S.E."/>
            <person name="van de Wiele N."/>
            <person name="van Rossen-Uffink D."/>
            <person name="Oliveira J.V."/>
            <person name="Vesth T.C."/>
            <person name="Visser J."/>
            <person name="Yu J.-H."/>
            <person name="Zhou M."/>
            <person name="Andersen M.R."/>
            <person name="Archer D.B."/>
            <person name="Baker S.E."/>
            <person name="Benoit I."/>
            <person name="Brakhage A.A."/>
            <person name="Braus G.H."/>
            <person name="Fischer R."/>
            <person name="Frisvad J.C."/>
            <person name="Goldman G.H."/>
            <person name="Houbraken J."/>
            <person name="Oakley B."/>
            <person name="Pocsi I."/>
            <person name="Scazzocchio C."/>
            <person name="Seiboth B."/>
            <person name="vanKuyk P.A."/>
            <person name="Wortman J."/>
            <person name="Dyer P.S."/>
            <person name="Grigoriev I.V."/>
        </authorList>
    </citation>
    <scope>NUCLEOTIDE SEQUENCE [LARGE SCALE GENOMIC DNA]</scope>
    <source>
        <strain evidence="4">CBS 506.65</strain>
    </source>
</reference>
<protein>
    <submittedName>
        <fullName evidence="3">Uncharacterized protein</fullName>
    </submittedName>
</protein>
<keyword evidence="4" id="KW-1185">Reference proteome</keyword>
<evidence type="ECO:0000256" key="2">
    <source>
        <dbReference type="SAM" id="Phobius"/>
    </source>
</evidence>
<keyword evidence="2" id="KW-1133">Transmembrane helix</keyword>
<dbReference type="GeneID" id="34617022"/>
<organism evidence="3 4">
    <name type="scientific">Penicilliopsis zonata CBS 506.65</name>
    <dbReference type="NCBI Taxonomy" id="1073090"/>
    <lineage>
        <taxon>Eukaryota</taxon>
        <taxon>Fungi</taxon>
        <taxon>Dikarya</taxon>
        <taxon>Ascomycota</taxon>
        <taxon>Pezizomycotina</taxon>
        <taxon>Eurotiomycetes</taxon>
        <taxon>Eurotiomycetidae</taxon>
        <taxon>Eurotiales</taxon>
        <taxon>Aspergillaceae</taxon>
        <taxon>Penicilliopsis</taxon>
    </lineage>
</organism>
<evidence type="ECO:0000313" key="3">
    <source>
        <dbReference type="EMBL" id="OJJ46184.1"/>
    </source>
</evidence>
<dbReference type="STRING" id="1073090.A0A1L9SGK7"/>
<dbReference type="VEuPathDB" id="FungiDB:ASPZODRAFT_97843"/>
<feature type="compositionally biased region" description="Polar residues" evidence="1">
    <location>
        <begin position="382"/>
        <end position="391"/>
    </location>
</feature>
<proteinExistence type="predicted"/>
<feature type="compositionally biased region" description="Acidic residues" evidence="1">
    <location>
        <begin position="529"/>
        <end position="541"/>
    </location>
</feature>
<feature type="region of interest" description="Disordered" evidence="1">
    <location>
        <begin position="367"/>
        <end position="391"/>
    </location>
</feature>
<name>A0A1L9SGK7_9EURO</name>
<dbReference type="EMBL" id="KV878343">
    <property type="protein sequence ID" value="OJJ46184.1"/>
    <property type="molecule type" value="Genomic_DNA"/>
</dbReference>
<feature type="compositionally biased region" description="Basic and acidic residues" evidence="1">
    <location>
        <begin position="37"/>
        <end position="47"/>
    </location>
</feature>